<keyword evidence="4" id="KW-1185">Reference proteome</keyword>
<gene>
    <name evidence="3" type="ORF">CLV43_113259</name>
</gene>
<dbReference type="GO" id="GO:0008270">
    <property type="term" value="F:zinc ion binding"/>
    <property type="evidence" value="ECO:0007669"/>
    <property type="project" value="UniProtKB-KW"/>
</dbReference>
<feature type="domain" description="SWIM-type" evidence="2">
    <location>
        <begin position="120"/>
        <end position="155"/>
    </location>
</feature>
<dbReference type="Pfam" id="PF04434">
    <property type="entry name" value="SWIM"/>
    <property type="match status" value="1"/>
</dbReference>
<dbReference type="PROSITE" id="PS50966">
    <property type="entry name" value="ZF_SWIM"/>
    <property type="match status" value="1"/>
</dbReference>
<evidence type="ECO:0000313" key="3">
    <source>
        <dbReference type="EMBL" id="PRY35832.1"/>
    </source>
</evidence>
<dbReference type="InterPro" id="IPR007527">
    <property type="entry name" value="Znf_SWIM"/>
</dbReference>
<evidence type="ECO:0000259" key="2">
    <source>
        <dbReference type="PROSITE" id="PS50966"/>
    </source>
</evidence>
<keyword evidence="1" id="KW-0479">Metal-binding</keyword>
<proteinExistence type="predicted"/>
<evidence type="ECO:0000313" key="4">
    <source>
        <dbReference type="Proteomes" id="UP000239494"/>
    </source>
</evidence>
<dbReference type="PANTHER" id="PTHR38133:SF1">
    <property type="entry name" value="SLR1429 PROTEIN"/>
    <property type="match status" value="1"/>
</dbReference>
<evidence type="ECO:0000256" key="1">
    <source>
        <dbReference type="PROSITE-ProRule" id="PRU00325"/>
    </source>
</evidence>
<name>A0A2T0SQZ0_9PSEU</name>
<reference evidence="3 4" key="1">
    <citation type="submission" date="2018-03" db="EMBL/GenBank/DDBJ databases">
        <title>Genomic Encyclopedia of Archaeal and Bacterial Type Strains, Phase II (KMG-II): from individual species to whole genera.</title>
        <authorList>
            <person name="Goeker M."/>
        </authorList>
    </citation>
    <scope>NUCLEOTIDE SEQUENCE [LARGE SCALE GENOMIC DNA]</scope>
    <source>
        <strain evidence="3 4">DSM 44720</strain>
    </source>
</reference>
<keyword evidence="1" id="KW-0863">Zinc-finger</keyword>
<dbReference type="OrthoDB" id="188274at2"/>
<organism evidence="3 4">
    <name type="scientific">Umezawaea tangerina</name>
    <dbReference type="NCBI Taxonomy" id="84725"/>
    <lineage>
        <taxon>Bacteria</taxon>
        <taxon>Bacillati</taxon>
        <taxon>Actinomycetota</taxon>
        <taxon>Actinomycetes</taxon>
        <taxon>Pseudonocardiales</taxon>
        <taxon>Pseudonocardiaceae</taxon>
        <taxon>Umezawaea</taxon>
    </lineage>
</organism>
<comment type="caution">
    <text evidence="3">The sequence shown here is derived from an EMBL/GenBank/DDBJ whole genome shotgun (WGS) entry which is preliminary data.</text>
</comment>
<dbReference type="RefSeq" id="WP_106193428.1">
    <property type="nucleotide sequence ID" value="NZ_PVTF01000013.1"/>
</dbReference>
<dbReference type="EMBL" id="PVTF01000013">
    <property type="protein sequence ID" value="PRY35832.1"/>
    <property type="molecule type" value="Genomic_DNA"/>
</dbReference>
<dbReference type="Proteomes" id="UP000239494">
    <property type="component" value="Unassembled WGS sequence"/>
</dbReference>
<accession>A0A2T0SQZ0</accession>
<protein>
    <submittedName>
        <fullName evidence="3">Putative Zn finger protein</fullName>
    </submittedName>
</protein>
<dbReference type="AlphaFoldDB" id="A0A2T0SQZ0"/>
<sequence>MTDRVRGYPAFPKGHRRARTWWGRAWLQAVEDTSLDQGQMRLGRKFAAAGMVGTITVSPGRLAAVVYDTEDTYRTSVSLTPLSDAEWERFLAQVTTKSGHIAALLDGDMPHDLVVAADDAGVQLLPGIGDLDPECTCPGWELPCRHAAALCDQASWLLDADPWVLLLLRGREREELLALIQSDEDRPDGATGEPATEVFAAPRVPLPAPPPLVELGPLPEFDPVPGLDVEALRWLVIDAAARARELLVTGELPVLEEWPDRVRMACTVDDPRLTARLAAVGPGLPRAMRAWSYGGAVALTLLDTAWAPSKAEAARANTAWEGEELPPATVWRNHWTVESEGLQLRLGHDGRWYPYRREGTDWWPAGPPERDPAAAFIELMP</sequence>
<dbReference type="PANTHER" id="PTHR38133">
    <property type="entry name" value="SLR1429 PROTEIN"/>
    <property type="match status" value="1"/>
</dbReference>
<keyword evidence="1" id="KW-0862">Zinc</keyword>